<dbReference type="Proteomes" id="UP000310017">
    <property type="component" value="Chromosome"/>
</dbReference>
<evidence type="ECO:0000313" key="2">
    <source>
        <dbReference type="Proteomes" id="UP000310017"/>
    </source>
</evidence>
<organism evidence="1 2">
    <name type="scientific">Aggregatimonas sangjinii</name>
    <dbReference type="NCBI Taxonomy" id="2583587"/>
    <lineage>
        <taxon>Bacteria</taxon>
        <taxon>Pseudomonadati</taxon>
        <taxon>Bacteroidota</taxon>
        <taxon>Flavobacteriia</taxon>
        <taxon>Flavobacteriales</taxon>
        <taxon>Flavobacteriaceae</taxon>
        <taxon>Aggregatimonas</taxon>
    </lineage>
</organism>
<reference evidence="1 2" key="1">
    <citation type="submission" date="2019-05" db="EMBL/GenBank/DDBJ databases">
        <title>Genome sequencing of F202Z8.</title>
        <authorList>
            <person name="Kwon Y.M."/>
        </authorList>
    </citation>
    <scope>NUCLEOTIDE SEQUENCE [LARGE SCALE GENOMIC DNA]</scope>
    <source>
        <strain evidence="1 2">F202Z8</strain>
    </source>
</reference>
<accession>A0A5B7SQB0</accession>
<gene>
    <name evidence="1" type="ORF">FGM00_03220</name>
</gene>
<protein>
    <submittedName>
        <fullName evidence="1">Uncharacterized protein</fullName>
    </submittedName>
</protein>
<dbReference type="KEGG" id="asag:FGM00_03220"/>
<dbReference type="EMBL" id="CP040710">
    <property type="protein sequence ID" value="QCW99172.1"/>
    <property type="molecule type" value="Genomic_DNA"/>
</dbReference>
<proteinExistence type="predicted"/>
<dbReference type="RefSeq" id="WP_138851525.1">
    <property type="nucleotide sequence ID" value="NZ_CP040710.1"/>
</dbReference>
<evidence type="ECO:0000313" key="1">
    <source>
        <dbReference type="EMBL" id="QCW99172.1"/>
    </source>
</evidence>
<sequence length="134" mass="15204">MSLPITTLLICLSHICFNPFDNAEIIDIEFLGSYQTGRAPCEWLPDGSRRWAVTTGFNIQTSLQGDVKVAYIEIETQSTQNLVVSLQEGELYKVCITLSAERFKMLKLGEEATIVHYQDPILIKEIRSIVRHTE</sequence>
<keyword evidence="2" id="KW-1185">Reference proteome</keyword>
<dbReference type="AlphaFoldDB" id="A0A5B7SQB0"/>
<name>A0A5B7SQB0_9FLAO</name>